<dbReference type="InParanoid" id="F1A5H6"/>
<dbReference type="GeneID" id="10510724"/>
<sequence length="244" mass="29763">MNAFISFTKKSIKSMKSNVGSSNAGTNSSPIISLNTSEEINGNRIKDIEHEFESYRIAKENLAMEKDLETKKLIESQRIAKYKGCRCSTTKGEYCHYCAFDNDYWGIQYIESQKLEYDHIIDRHRLYDRQCSQQHTFIREQCEERLQLYQFQIKQQQRLDIPFQQQLQLEQQQRLHLKQHQVLQQQQLDEKQHQIIQQQLQYQRQQQQQLFYQVEQQHLQKLEQKKQQLQQQQQQQKRYFCRYF</sequence>
<organism evidence="2 3">
    <name type="scientific">Dictyostelium purpureum</name>
    <name type="common">Slime mold</name>
    <dbReference type="NCBI Taxonomy" id="5786"/>
    <lineage>
        <taxon>Eukaryota</taxon>
        <taxon>Amoebozoa</taxon>
        <taxon>Evosea</taxon>
        <taxon>Eumycetozoa</taxon>
        <taxon>Dictyostelia</taxon>
        <taxon>Dictyosteliales</taxon>
        <taxon>Dictyosteliaceae</taxon>
        <taxon>Dictyostelium</taxon>
    </lineage>
</organism>
<dbReference type="AlphaFoldDB" id="F1A5H6"/>
<evidence type="ECO:0000313" key="3">
    <source>
        <dbReference type="Proteomes" id="UP000001064"/>
    </source>
</evidence>
<dbReference type="Proteomes" id="UP000001064">
    <property type="component" value="Unassembled WGS sequence"/>
</dbReference>
<evidence type="ECO:0000256" key="1">
    <source>
        <dbReference type="SAM" id="Coils"/>
    </source>
</evidence>
<dbReference type="EMBL" id="GL871600">
    <property type="protein sequence ID" value="EGC28551.1"/>
    <property type="molecule type" value="Genomic_DNA"/>
</dbReference>
<dbReference type="VEuPathDB" id="AmoebaDB:DICPUDRAFT_160013"/>
<accession>F1A5H6</accession>
<keyword evidence="1" id="KW-0175">Coiled coil</keyword>
<proteinExistence type="predicted"/>
<keyword evidence="3" id="KW-1185">Reference proteome</keyword>
<name>F1A5H6_DICPU</name>
<evidence type="ECO:0000313" key="2">
    <source>
        <dbReference type="EMBL" id="EGC28551.1"/>
    </source>
</evidence>
<gene>
    <name evidence="2" type="ORF">DICPUDRAFT_160013</name>
</gene>
<reference evidence="3" key="1">
    <citation type="journal article" date="2011" name="Genome Biol.">
        <title>Comparative genomics of the social amoebae Dictyostelium discoideum and Dictyostelium purpureum.</title>
        <authorList>
            <consortium name="US DOE Joint Genome Institute (JGI-PGF)"/>
            <person name="Sucgang R."/>
            <person name="Kuo A."/>
            <person name="Tian X."/>
            <person name="Salerno W."/>
            <person name="Parikh A."/>
            <person name="Feasley C.L."/>
            <person name="Dalin E."/>
            <person name="Tu H."/>
            <person name="Huang E."/>
            <person name="Barry K."/>
            <person name="Lindquist E."/>
            <person name="Shapiro H."/>
            <person name="Bruce D."/>
            <person name="Schmutz J."/>
            <person name="Salamov A."/>
            <person name="Fey P."/>
            <person name="Gaudet P."/>
            <person name="Anjard C."/>
            <person name="Babu M.M."/>
            <person name="Basu S."/>
            <person name="Bushmanova Y."/>
            <person name="van der Wel H."/>
            <person name="Katoh-Kurasawa M."/>
            <person name="Dinh C."/>
            <person name="Coutinho P.M."/>
            <person name="Saito T."/>
            <person name="Elias M."/>
            <person name="Schaap P."/>
            <person name="Kay R.R."/>
            <person name="Henrissat B."/>
            <person name="Eichinger L."/>
            <person name="Rivero F."/>
            <person name="Putnam N.H."/>
            <person name="West C.M."/>
            <person name="Loomis W.F."/>
            <person name="Chisholm R.L."/>
            <person name="Shaulsky G."/>
            <person name="Strassmann J.E."/>
            <person name="Queller D.C."/>
            <person name="Kuspa A."/>
            <person name="Grigoriev I.V."/>
        </authorList>
    </citation>
    <scope>NUCLEOTIDE SEQUENCE [LARGE SCALE GENOMIC DNA]</scope>
    <source>
        <strain evidence="3">QSDP1</strain>
    </source>
</reference>
<dbReference type="KEGG" id="dpp:DICPUDRAFT_160013"/>
<feature type="coiled-coil region" evidence="1">
    <location>
        <begin position="188"/>
        <end position="242"/>
    </location>
</feature>
<dbReference type="RefSeq" id="XP_003294920.1">
    <property type="nucleotide sequence ID" value="XM_003294872.1"/>
</dbReference>
<protein>
    <submittedName>
        <fullName evidence="2">Uncharacterized protein</fullName>
    </submittedName>
</protein>